<dbReference type="EMBL" id="CP003017">
    <property type="protein sequence ID" value="AEN89878.1"/>
    <property type="molecule type" value="Genomic_DNA"/>
</dbReference>
<protein>
    <submittedName>
        <fullName evidence="2">Uncharacterized protein</fullName>
    </submittedName>
</protein>
<accession>A0A8D3X053</accession>
<evidence type="ECO:0000256" key="1">
    <source>
        <dbReference type="SAM" id="Phobius"/>
    </source>
</evidence>
<proteinExistence type="predicted"/>
<evidence type="ECO:0000313" key="2">
    <source>
        <dbReference type="EMBL" id="AEN89878.1"/>
    </source>
</evidence>
<feature type="transmembrane region" description="Helical" evidence="1">
    <location>
        <begin position="48"/>
        <end position="67"/>
    </location>
</feature>
<keyword evidence="1" id="KW-1133">Transmembrane helix</keyword>
<dbReference type="Proteomes" id="UP000001283">
    <property type="component" value="Chromosome"/>
</dbReference>
<name>A0A8D3X053_PRIMW</name>
<dbReference type="AlphaFoldDB" id="A0A8D3X053"/>
<sequence length="91" mass="10303">MKIIGVSLLLFGSVIALSVGIDLFQGTNVLQALYNALSPFRVMEVAELFVLFSLLFFFFAESLYLVLKKRQQNNSNLVQRGFYIFTIETSV</sequence>
<dbReference type="RefSeq" id="WP_014460206.1">
    <property type="nucleotide sequence ID" value="NC_017138.1"/>
</dbReference>
<dbReference type="InterPro" id="IPR058725">
    <property type="entry name" value="YczF"/>
</dbReference>
<keyword evidence="1" id="KW-0472">Membrane</keyword>
<gene>
    <name evidence="2" type="ORF">BMWSH_2996</name>
</gene>
<dbReference type="KEGG" id="bmh:BMWSH_2996"/>
<evidence type="ECO:0000313" key="3">
    <source>
        <dbReference type="Proteomes" id="UP000001283"/>
    </source>
</evidence>
<dbReference type="Pfam" id="PF26310">
    <property type="entry name" value="YczF"/>
    <property type="match status" value="1"/>
</dbReference>
<organism evidence="2 3">
    <name type="scientific">Priestia megaterium (strain WSH-002)</name>
    <name type="common">Bacillus megaterium</name>
    <dbReference type="NCBI Taxonomy" id="1006007"/>
    <lineage>
        <taxon>Bacteria</taxon>
        <taxon>Bacillati</taxon>
        <taxon>Bacillota</taxon>
        <taxon>Bacilli</taxon>
        <taxon>Bacillales</taxon>
        <taxon>Bacillaceae</taxon>
        <taxon>Priestia</taxon>
    </lineage>
</organism>
<keyword evidence="1" id="KW-0812">Transmembrane</keyword>
<reference evidence="2 3" key="1">
    <citation type="journal article" date="2011" name="J. Bacteriol.">
        <title>Complete genome sequence of the industrial strain Bacillus megaterium WSH-002.</title>
        <authorList>
            <person name="Liu L."/>
            <person name="Li Y."/>
            <person name="Zhang J."/>
            <person name="Zou W."/>
            <person name="Zhou Z."/>
            <person name="Liu J."/>
            <person name="Li X."/>
            <person name="Wang L."/>
            <person name="Chen J."/>
        </authorList>
    </citation>
    <scope>NUCLEOTIDE SEQUENCE [LARGE SCALE GENOMIC DNA]</scope>
    <source>
        <strain evidence="2 3">WSH-002</strain>
    </source>
</reference>